<dbReference type="PANTHER" id="PTHR34492">
    <property type="entry name" value="GUSTATORY RECEPTOR FAMILY"/>
    <property type="match status" value="1"/>
</dbReference>
<dbReference type="PANTHER" id="PTHR34492:SF2">
    <property type="entry name" value="G PROTEIN-COUPLED RECEPTOR"/>
    <property type="match status" value="1"/>
</dbReference>
<evidence type="ECO:0000313" key="2">
    <source>
        <dbReference type="EMBL" id="VDL66719.1"/>
    </source>
</evidence>
<accession>A0A0N4XKS7</accession>
<proteinExistence type="predicted"/>
<dbReference type="AlphaFoldDB" id="A0A0N4XKS7"/>
<keyword evidence="3" id="KW-1185">Reference proteome</keyword>
<dbReference type="STRING" id="27835.A0A0N4XKS7"/>
<reference evidence="4" key="1">
    <citation type="submission" date="2017-02" db="UniProtKB">
        <authorList>
            <consortium name="WormBaseParasite"/>
        </authorList>
    </citation>
    <scope>IDENTIFICATION</scope>
</reference>
<reference evidence="2 3" key="2">
    <citation type="submission" date="2018-11" db="EMBL/GenBank/DDBJ databases">
        <authorList>
            <consortium name="Pathogen Informatics"/>
        </authorList>
    </citation>
    <scope>NUCLEOTIDE SEQUENCE [LARGE SCALE GENOMIC DNA]</scope>
</reference>
<keyword evidence="1" id="KW-0812">Transmembrane</keyword>
<keyword evidence="1" id="KW-0472">Membrane</keyword>
<keyword evidence="1" id="KW-1133">Transmembrane helix</keyword>
<dbReference type="Proteomes" id="UP000271162">
    <property type="component" value="Unassembled WGS sequence"/>
</dbReference>
<name>A0A0N4XKS7_NIPBR</name>
<gene>
    <name evidence="2" type="ORF">NBR_LOCUS3130</name>
</gene>
<evidence type="ECO:0000256" key="1">
    <source>
        <dbReference type="SAM" id="Phobius"/>
    </source>
</evidence>
<sequence length="114" mass="13384">MFYFPELYIINGFITLYTYVAWNITMFIYIMYTDAAYLETKHFNESLEELDGSASGVEDTLLTQMELYGRICDVIRELDRIFKVGVDLLDFYVLNSFFAETRTVSMKTFPNSND</sequence>
<organism evidence="4">
    <name type="scientific">Nippostrongylus brasiliensis</name>
    <name type="common">Rat hookworm</name>
    <dbReference type="NCBI Taxonomy" id="27835"/>
    <lineage>
        <taxon>Eukaryota</taxon>
        <taxon>Metazoa</taxon>
        <taxon>Ecdysozoa</taxon>
        <taxon>Nematoda</taxon>
        <taxon>Chromadorea</taxon>
        <taxon>Rhabditida</taxon>
        <taxon>Rhabditina</taxon>
        <taxon>Rhabditomorpha</taxon>
        <taxon>Strongyloidea</taxon>
        <taxon>Heligmosomidae</taxon>
        <taxon>Nippostrongylus</taxon>
    </lineage>
</organism>
<dbReference type="EMBL" id="UYSL01004323">
    <property type="protein sequence ID" value="VDL66719.1"/>
    <property type="molecule type" value="Genomic_DNA"/>
</dbReference>
<evidence type="ECO:0000313" key="4">
    <source>
        <dbReference type="WBParaSite" id="NBR_0000312901-mRNA-1"/>
    </source>
</evidence>
<feature type="transmembrane region" description="Helical" evidence="1">
    <location>
        <begin position="12"/>
        <end position="32"/>
    </location>
</feature>
<dbReference type="WBParaSite" id="NBR_0000312901-mRNA-1">
    <property type="protein sequence ID" value="NBR_0000312901-mRNA-1"/>
    <property type="gene ID" value="NBR_0000312901"/>
</dbReference>
<evidence type="ECO:0000313" key="3">
    <source>
        <dbReference type="Proteomes" id="UP000271162"/>
    </source>
</evidence>
<protein>
    <submittedName>
        <fullName evidence="4">Gustatory receptor</fullName>
    </submittedName>
</protein>